<dbReference type="KEGG" id="tpav:HRQ91_00170"/>
<dbReference type="Pfam" id="PF01261">
    <property type="entry name" value="AP_endonuc_2"/>
    <property type="match status" value="1"/>
</dbReference>
<evidence type="ECO:0000259" key="1">
    <source>
        <dbReference type="Pfam" id="PF01261"/>
    </source>
</evidence>
<accession>A0A975F227</accession>
<name>A0A975F227_9SPIR</name>
<dbReference type="InterPro" id="IPR050312">
    <property type="entry name" value="IolE/XylAMocC-like"/>
</dbReference>
<keyword evidence="3" id="KW-1185">Reference proteome</keyword>
<sequence length="293" mass="33907">MMLSGPMSAMRPGFGDEKSITLMAAAGFDAIDYTFNEMYMRENVWNQANWREYAIKLVRKANECKICFNQAHAPFLFNWEKNGEMENWILPTIKHSFECAASLGIPHMIVHPIHHIKYKGNEKYLWDWNMEYYKELISVAKNTGVQIALENMLQLDEKRGCIVPDVFAKPQEYVAFYDALASDEIIACVDIGHSGPTGEDPVELLKILGSRVRAIHVHDNCFRNDDHFLPYMGKIDWEAVTKTLADIDYKGDFTFEVTNFLKHYYPEPLISSALKFEHDVGRYLISRIEAYKR</sequence>
<evidence type="ECO:0000313" key="2">
    <source>
        <dbReference type="EMBL" id="QTQ12996.1"/>
    </source>
</evidence>
<dbReference type="Gene3D" id="3.20.20.150">
    <property type="entry name" value="Divalent-metal-dependent TIM barrel enzymes"/>
    <property type="match status" value="1"/>
</dbReference>
<evidence type="ECO:0000313" key="3">
    <source>
        <dbReference type="Proteomes" id="UP000671908"/>
    </source>
</evidence>
<dbReference type="EMBL" id="CP054142">
    <property type="protein sequence ID" value="QTQ12996.1"/>
    <property type="molecule type" value="Genomic_DNA"/>
</dbReference>
<dbReference type="Proteomes" id="UP000671908">
    <property type="component" value="Chromosome"/>
</dbReference>
<keyword evidence="2" id="KW-0413">Isomerase</keyword>
<dbReference type="PANTHER" id="PTHR12110:SF21">
    <property type="entry name" value="XYLOSE ISOMERASE-LIKE TIM BARREL DOMAIN-CONTAINING PROTEIN"/>
    <property type="match status" value="1"/>
</dbReference>
<dbReference type="InterPro" id="IPR036237">
    <property type="entry name" value="Xyl_isomerase-like_sf"/>
</dbReference>
<dbReference type="SUPFAM" id="SSF51658">
    <property type="entry name" value="Xylose isomerase-like"/>
    <property type="match status" value="1"/>
</dbReference>
<feature type="domain" description="Xylose isomerase-like TIM barrel" evidence="1">
    <location>
        <begin position="22"/>
        <end position="260"/>
    </location>
</feature>
<dbReference type="PANTHER" id="PTHR12110">
    <property type="entry name" value="HYDROXYPYRUVATE ISOMERASE"/>
    <property type="match status" value="1"/>
</dbReference>
<organism evidence="2 3">
    <name type="scientific">Treponema parvum</name>
    <dbReference type="NCBI Taxonomy" id="138851"/>
    <lineage>
        <taxon>Bacteria</taxon>
        <taxon>Pseudomonadati</taxon>
        <taxon>Spirochaetota</taxon>
        <taxon>Spirochaetia</taxon>
        <taxon>Spirochaetales</taxon>
        <taxon>Treponemataceae</taxon>
        <taxon>Treponema</taxon>
    </lineage>
</organism>
<dbReference type="RefSeq" id="WP_210119731.1">
    <property type="nucleotide sequence ID" value="NZ_CP054142.1"/>
</dbReference>
<dbReference type="InterPro" id="IPR013022">
    <property type="entry name" value="Xyl_isomerase-like_TIM-brl"/>
</dbReference>
<dbReference type="AlphaFoldDB" id="A0A975F227"/>
<reference evidence="2 3" key="1">
    <citation type="journal article" date="2021" name="Microbiol. Resour. Announc.">
        <title>Complete Genome Sequences of Three Human Oral Treponema parvum Isolates.</title>
        <authorList>
            <person name="Zeng H."/>
            <person name="Watt R.M."/>
        </authorList>
    </citation>
    <scope>NUCLEOTIDE SEQUENCE [LARGE SCALE GENOMIC DNA]</scope>
    <source>
        <strain evidence="2 3">ATCC 700770</strain>
    </source>
</reference>
<protein>
    <submittedName>
        <fullName evidence="2">Sugar phosphate isomerase/epimerase</fullName>
    </submittedName>
</protein>
<gene>
    <name evidence="2" type="ORF">HRQ91_00170</name>
</gene>
<dbReference type="GO" id="GO:0016853">
    <property type="term" value="F:isomerase activity"/>
    <property type="evidence" value="ECO:0007669"/>
    <property type="project" value="UniProtKB-KW"/>
</dbReference>
<proteinExistence type="predicted"/>